<sequence>MRCTYPPAAQLPCGGGLCGTQYCTYPRKPHGIISNRPKQDTVTTHACSHPAPRSAVEITAPDGHKLCGVDLGTASAILTSAYTLWLVELGKGRVQCLHGCVSFPSFGRILVHLGRRRGSAVGSTTLALSAYSLGMKSQMIILTKILHLSSIIRSFSWINSFLIIND</sequence>
<reference evidence="1" key="1">
    <citation type="submission" date="2021-02" db="EMBL/GenBank/DDBJ databases">
        <authorList>
            <person name="Steward A R."/>
        </authorList>
    </citation>
    <scope>NUCLEOTIDE SEQUENCE</scope>
</reference>
<proteinExistence type="predicted"/>
<organism evidence="1 2">
    <name type="scientific">Pieris macdunnoughi</name>
    <dbReference type="NCBI Taxonomy" id="345717"/>
    <lineage>
        <taxon>Eukaryota</taxon>
        <taxon>Metazoa</taxon>
        <taxon>Ecdysozoa</taxon>
        <taxon>Arthropoda</taxon>
        <taxon>Hexapoda</taxon>
        <taxon>Insecta</taxon>
        <taxon>Pterygota</taxon>
        <taxon>Neoptera</taxon>
        <taxon>Endopterygota</taxon>
        <taxon>Lepidoptera</taxon>
        <taxon>Glossata</taxon>
        <taxon>Ditrysia</taxon>
        <taxon>Papilionoidea</taxon>
        <taxon>Pieridae</taxon>
        <taxon>Pierinae</taxon>
        <taxon>Pieris</taxon>
    </lineage>
</organism>
<evidence type="ECO:0000313" key="2">
    <source>
        <dbReference type="Proteomes" id="UP000663880"/>
    </source>
</evidence>
<comment type="caution">
    <text evidence="1">The sequence shown here is derived from an EMBL/GenBank/DDBJ whole genome shotgun (WGS) entry which is preliminary data.</text>
</comment>
<name>A0A821LZX7_9NEOP</name>
<dbReference type="Proteomes" id="UP000663880">
    <property type="component" value="Unassembled WGS sequence"/>
</dbReference>
<protein>
    <submittedName>
        <fullName evidence="1">Uncharacterized protein</fullName>
    </submittedName>
</protein>
<keyword evidence="2" id="KW-1185">Reference proteome</keyword>
<accession>A0A821LZX7</accession>
<evidence type="ECO:0000313" key="1">
    <source>
        <dbReference type="EMBL" id="CAF4759627.1"/>
    </source>
</evidence>
<gene>
    <name evidence="1" type="ORF">PMACD_LOCUS1226</name>
</gene>
<dbReference type="AlphaFoldDB" id="A0A821LZX7"/>
<dbReference type="EMBL" id="CAJOBZ010000002">
    <property type="protein sequence ID" value="CAF4759627.1"/>
    <property type="molecule type" value="Genomic_DNA"/>
</dbReference>